<dbReference type="InterPro" id="IPR032675">
    <property type="entry name" value="LRR_dom_sf"/>
</dbReference>
<accession>A0AAE0FF47</accession>
<dbReference type="AlphaFoldDB" id="A0AAE0FF47"/>
<keyword evidence="3" id="KW-1185">Reference proteome</keyword>
<organism evidence="2 3">
    <name type="scientific">Cymbomonas tetramitiformis</name>
    <dbReference type="NCBI Taxonomy" id="36881"/>
    <lineage>
        <taxon>Eukaryota</taxon>
        <taxon>Viridiplantae</taxon>
        <taxon>Chlorophyta</taxon>
        <taxon>Pyramimonadophyceae</taxon>
        <taxon>Pyramimonadales</taxon>
        <taxon>Pyramimonadaceae</taxon>
        <taxon>Cymbomonas</taxon>
    </lineage>
</organism>
<gene>
    <name evidence="2" type="ORF">CYMTET_32422</name>
</gene>
<protein>
    <submittedName>
        <fullName evidence="2">Uncharacterized protein</fullName>
    </submittedName>
</protein>
<dbReference type="SUPFAM" id="SSF52047">
    <property type="entry name" value="RNI-like"/>
    <property type="match status" value="1"/>
</dbReference>
<dbReference type="GO" id="GO:0005930">
    <property type="term" value="C:axoneme"/>
    <property type="evidence" value="ECO:0007669"/>
    <property type="project" value="UniProtKB-SubCell"/>
</dbReference>
<proteinExistence type="predicted"/>
<evidence type="ECO:0000256" key="1">
    <source>
        <dbReference type="ARBA" id="ARBA00004430"/>
    </source>
</evidence>
<dbReference type="Proteomes" id="UP001190700">
    <property type="component" value="Unassembled WGS sequence"/>
</dbReference>
<reference evidence="2 3" key="1">
    <citation type="journal article" date="2015" name="Genome Biol. Evol.">
        <title>Comparative Genomics of a Bacterivorous Green Alga Reveals Evolutionary Causalities and Consequences of Phago-Mixotrophic Mode of Nutrition.</title>
        <authorList>
            <person name="Burns J.A."/>
            <person name="Paasch A."/>
            <person name="Narechania A."/>
            <person name="Kim E."/>
        </authorList>
    </citation>
    <scope>NUCLEOTIDE SEQUENCE [LARGE SCALE GENOMIC DNA]</scope>
    <source>
        <strain evidence="2 3">PLY_AMNH</strain>
    </source>
</reference>
<dbReference type="Gene3D" id="3.80.10.10">
    <property type="entry name" value="Ribonuclease Inhibitor"/>
    <property type="match status" value="1"/>
</dbReference>
<evidence type="ECO:0000313" key="3">
    <source>
        <dbReference type="Proteomes" id="UP001190700"/>
    </source>
</evidence>
<evidence type="ECO:0000313" key="2">
    <source>
        <dbReference type="EMBL" id="KAK3258537.1"/>
    </source>
</evidence>
<dbReference type="EMBL" id="LGRX02019458">
    <property type="protein sequence ID" value="KAK3258537.1"/>
    <property type="molecule type" value="Genomic_DNA"/>
</dbReference>
<name>A0AAE0FF47_9CHLO</name>
<comment type="subcellular location">
    <subcellularLocation>
        <location evidence="1">Cytoplasm</location>
        <location evidence="1">Cytoskeleton</location>
        <location evidence="1">Cilium axoneme</location>
    </subcellularLocation>
</comment>
<sequence>MALVPATTPGEVICMVCPKVVSSLPCSEKKRLATTCKSFYLACNVNETVPCGKPGCSTPVCLMSQTLSLVDDPASEEHIVMFLRTISNRIEYLQMLQEHDYGYYDVDYSATDCEDSDSDAEFAEEFGDRVDAYSYSTIQDDNGATIWEEPLWTSYEEAKQNESGDSVEFRTLSLPEGPRGMHLLYLELRRATANWADNYLLPQLQPHHVRIHVGYSLPSVLPLIEWLDSRALQIRALSFAEELESEPLRGEPPLWRIGSLAAADPGTGAAALQSLDLDYSVPNNFLPIEHELGAIAALCPNLWDFRIAHLANINISALTRVLSQLPRLRRLDLGHGNNRPLGRPLLTLLGDRPDLLPELKVLVIFNSMILRKWIEEMLSKGSQLRWFRTDPESIGGVSIELRMLEMMMLEPHNCNLVYHKVPGMCW</sequence>
<comment type="caution">
    <text evidence="2">The sequence shown here is derived from an EMBL/GenBank/DDBJ whole genome shotgun (WGS) entry which is preliminary data.</text>
</comment>